<evidence type="ECO:0000259" key="11">
    <source>
        <dbReference type="PROSITE" id="PS50157"/>
    </source>
</evidence>
<keyword evidence="4" id="KW-0862">Zinc</keyword>
<dbReference type="FunFam" id="3.30.160.60:FF:000176">
    <property type="entry name" value="zinc finger protein 70"/>
    <property type="match status" value="1"/>
</dbReference>
<feature type="domain" description="C2H2-type" evidence="11">
    <location>
        <begin position="675"/>
        <end position="703"/>
    </location>
</feature>
<feature type="domain" description="C2H2-type" evidence="11">
    <location>
        <begin position="531"/>
        <end position="559"/>
    </location>
</feature>
<accession>A0ABD1KCR6</accession>
<dbReference type="Proteomes" id="UP001591681">
    <property type="component" value="Unassembled WGS sequence"/>
</dbReference>
<dbReference type="GO" id="GO:0003677">
    <property type="term" value="F:DNA binding"/>
    <property type="evidence" value="ECO:0007669"/>
    <property type="project" value="UniProtKB-KW"/>
</dbReference>
<dbReference type="Gene3D" id="3.30.160.60">
    <property type="entry name" value="Classic Zinc Finger"/>
    <property type="match status" value="6"/>
</dbReference>
<feature type="region of interest" description="Disordered" evidence="10">
    <location>
        <begin position="443"/>
        <end position="463"/>
    </location>
</feature>
<evidence type="ECO:0000256" key="2">
    <source>
        <dbReference type="ARBA" id="ARBA00022737"/>
    </source>
</evidence>
<dbReference type="PANTHER" id="PTHR23226">
    <property type="entry name" value="ZINC FINGER AND SCAN DOMAIN-CONTAINING"/>
    <property type="match status" value="1"/>
</dbReference>
<evidence type="ECO:0000256" key="7">
    <source>
        <dbReference type="ARBA" id="ARBA00023163"/>
    </source>
</evidence>
<name>A0ABD1KCR6_9TELE</name>
<evidence type="ECO:0000256" key="9">
    <source>
        <dbReference type="PROSITE-ProRule" id="PRU00042"/>
    </source>
</evidence>
<feature type="domain" description="C2H2-type" evidence="11">
    <location>
        <begin position="408"/>
        <end position="439"/>
    </location>
</feature>
<keyword evidence="2" id="KW-0677">Repeat</keyword>
<keyword evidence="8" id="KW-0539">Nucleus</keyword>
<feature type="region of interest" description="Disordered" evidence="10">
    <location>
        <begin position="20"/>
        <end position="90"/>
    </location>
</feature>
<dbReference type="EMBL" id="JBHFQA010000006">
    <property type="protein sequence ID" value="KAL2096960.1"/>
    <property type="molecule type" value="Genomic_DNA"/>
</dbReference>
<feature type="domain" description="C2H2-type" evidence="11">
    <location>
        <begin position="352"/>
        <end position="380"/>
    </location>
</feature>
<organism evidence="12 13">
    <name type="scientific">Coilia grayii</name>
    <name type="common">Gray's grenadier anchovy</name>
    <dbReference type="NCBI Taxonomy" id="363190"/>
    <lineage>
        <taxon>Eukaryota</taxon>
        <taxon>Metazoa</taxon>
        <taxon>Chordata</taxon>
        <taxon>Craniata</taxon>
        <taxon>Vertebrata</taxon>
        <taxon>Euteleostomi</taxon>
        <taxon>Actinopterygii</taxon>
        <taxon>Neopterygii</taxon>
        <taxon>Teleostei</taxon>
        <taxon>Clupei</taxon>
        <taxon>Clupeiformes</taxon>
        <taxon>Clupeoidei</taxon>
        <taxon>Engraulidae</taxon>
        <taxon>Coilinae</taxon>
        <taxon>Coilia</taxon>
    </lineage>
</organism>
<evidence type="ECO:0000256" key="8">
    <source>
        <dbReference type="ARBA" id="ARBA00023242"/>
    </source>
</evidence>
<dbReference type="InterPro" id="IPR036236">
    <property type="entry name" value="Znf_C2H2_sf"/>
</dbReference>
<gene>
    <name evidence="12" type="ORF">ACEWY4_006167</name>
</gene>
<evidence type="ECO:0000313" key="12">
    <source>
        <dbReference type="EMBL" id="KAL2096960.1"/>
    </source>
</evidence>
<sequence length="714" mass="80982">MDEDVGDAKKRCVSLSFGAKMEDNIKQEQSEDEDVVEIKIEPEDEMDRDGEEQLDDHEELGMQDDNKDNWTPSSKTYPPNNTVSKSGPAPSPVEEVLLPLVWCGDCKSGFTRDCLRKYHRRLYGCLRCASTKPSQGDTGHGGQQPVKVREESLDDHEAEEKEHLHKVKDQVESELIDPTNQKNCGGQKTVISNHQAFCNTGHQEPALCSERRMERNSTQANAMERSQTVALCNSNLEVSGSDDEEVGTQETLYIDTQGRTCDRHHVGMKNSNQENSSRYSEAPPDDILSQPLHVENLAVLFNSLNDFKVHAMQHHGIFNFRDLCANCGKFITMVNSADGGTLHVCEQKLKPIICPDCGRRFGTEIGFQTHNRRFHGEKHSTPPELEGSGELEVRPSMVEPPMVEPPMVWCTNCNAEFTRSCYRLRHKRSYGCLHCGTRDGAQRHANAGSQESNASNNQDDVGTVNRVHGPVHFQELAVCFGDLESFQKHARQRHGVKQFREPCPDCGKFITLRNKVSGGPPHVCEHKSRPISCHICSKGFASQKGLLSHMSWVHLKGKPNIVRCNYCLKRFKFRKQKIEHEKIHQNEELKFSCPHCPLRFPDCYSRSAHRKTHRIFNTVTCKVCDQTFKQACSLDRHMAIHTGLKPYSCKLCDRTFNQSGHLKSHMRVHTGERPFKCQECGQCFNHNVSLKNHVQRKHKPRPEEWAPGQDDAGE</sequence>
<evidence type="ECO:0000256" key="1">
    <source>
        <dbReference type="ARBA" id="ARBA00022723"/>
    </source>
</evidence>
<keyword evidence="3 9" id="KW-0863">Zinc-finger</keyword>
<dbReference type="GO" id="GO:0008270">
    <property type="term" value="F:zinc ion binding"/>
    <property type="evidence" value="ECO:0007669"/>
    <property type="project" value="UniProtKB-KW"/>
</dbReference>
<evidence type="ECO:0000256" key="6">
    <source>
        <dbReference type="ARBA" id="ARBA00023125"/>
    </source>
</evidence>
<feature type="compositionally biased region" description="Polar residues" evidence="10">
    <location>
        <begin position="447"/>
        <end position="460"/>
    </location>
</feature>
<dbReference type="SMART" id="SM00355">
    <property type="entry name" value="ZnF_C2H2"/>
    <property type="match status" value="7"/>
</dbReference>
<dbReference type="AlphaFoldDB" id="A0ABD1KCR6"/>
<comment type="caution">
    <text evidence="12">The sequence shown here is derived from an EMBL/GenBank/DDBJ whole genome shotgun (WGS) entry which is preliminary data.</text>
</comment>
<dbReference type="SUPFAM" id="SSF57667">
    <property type="entry name" value="beta-beta-alpha zinc fingers"/>
    <property type="match status" value="3"/>
</dbReference>
<dbReference type="PROSITE" id="PS00028">
    <property type="entry name" value="ZINC_FINGER_C2H2_1"/>
    <property type="match status" value="7"/>
</dbReference>
<evidence type="ECO:0000256" key="5">
    <source>
        <dbReference type="ARBA" id="ARBA00023015"/>
    </source>
</evidence>
<feature type="domain" description="C2H2-type" evidence="11">
    <location>
        <begin position="647"/>
        <end position="674"/>
    </location>
</feature>
<keyword evidence="1" id="KW-0479">Metal-binding</keyword>
<feature type="compositionally biased region" description="Basic and acidic residues" evidence="10">
    <location>
        <begin position="20"/>
        <end position="29"/>
    </location>
</feature>
<keyword evidence="13" id="KW-1185">Reference proteome</keyword>
<dbReference type="FunFam" id="3.30.160.60:FF:001485">
    <property type="entry name" value="Krueppel-related zinc finger protein"/>
    <property type="match status" value="1"/>
</dbReference>
<evidence type="ECO:0000256" key="3">
    <source>
        <dbReference type="ARBA" id="ARBA00022771"/>
    </source>
</evidence>
<evidence type="ECO:0000256" key="10">
    <source>
        <dbReference type="SAM" id="MobiDB-lite"/>
    </source>
</evidence>
<evidence type="ECO:0000256" key="4">
    <source>
        <dbReference type="ARBA" id="ARBA00022833"/>
    </source>
</evidence>
<feature type="compositionally biased region" description="Polar residues" evidence="10">
    <location>
        <begin position="69"/>
        <end position="85"/>
    </location>
</feature>
<keyword evidence="7" id="KW-0804">Transcription</keyword>
<feature type="region of interest" description="Disordered" evidence="10">
    <location>
        <begin position="694"/>
        <end position="714"/>
    </location>
</feature>
<feature type="region of interest" description="Disordered" evidence="10">
    <location>
        <begin position="263"/>
        <end position="285"/>
    </location>
</feature>
<feature type="domain" description="C2H2-type" evidence="11">
    <location>
        <begin position="562"/>
        <end position="589"/>
    </location>
</feature>
<keyword evidence="6" id="KW-0238">DNA-binding</keyword>
<dbReference type="PROSITE" id="PS50157">
    <property type="entry name" value="ZINC_FINGER_C2H2_2"/>
    <property type="match status" value="7"/>
</dbReference>
<protein>
    <recommendedName>
        <fullName evidence="11">C2H2-type domain-containing protein</fullName>
    </recommendedName>
</protein>
<evidence type="ECO:0000313" key="13">
    <source>
        <dbReference type="Proteomes" id="UP001591681"/>
    </source>
</evidence>
<feature type="compositionally biased region" description="Acidic residues" evidence="10">
    <location>
        <begin position="42"/>
        <end position="62"/>
    </location>
</feature>
<feature type="domain" description="C2H2-type" evidence="11">
    <location>
        <begin position="619"/>
        <end position="646"/>
    </location>
</feature>
<dbReference type="Pfam" id="PF00096">
    <property type="entry name" value="zf-C2H2"/>
    <property type="match status" value="4"/>
</dbReference>
<dbReference type="PANTHER" id="PTHR23226:SF240">
    <property type="entry name" value="GASTRULA ZINC FINGER PROTEIN XLCGF26.1-LIKE-RELATED"/>
    <property type="match status" value="1"/>
</dbReference>
<keyword evidence="5" id="KW-0805">Transcription regulation</keyword>
<proteinExistence type="predicted"/>
<feature type="compositionally biased region" description="Polar residues" evidence="10">
    <location>
        <begin position="269"/>
        <end position="279"/>
    </location>
</feature>
<reference evidence="12 13" key="1">
    <citation type="submission" date="2024-09" db="EMBL/GenBank/DDBJ databases">
        <title>A chromosome-level genome assembly of Gray's grenadier anchovy, Coilia grayii.</title>
        <authorList>
            <person name="Fu Z."/>
        </authorList>
    </citation>
    <scope>NUCLEOTIDE SEQUENCE [LARGE SCALE GENOMIC DNA]</scope>
    <source>
        <strain evidence="12">G4</strain>
        <tissue evidence="12">Muscle</tissue>
    </source>
</reference>
<dbReference type="InterPro" id="IPR013087">
    <property type="entry name" value="Znf_C2H2_type"/>
</dbReference>